<dbReference type="InterPro" id="IPR029044">
    <property type="entry name" value="Nucleotide-diphossugar_trans"/>
</dbReference>
<dbReference type="GO" id="GO:0005886">
    <property type="term" value="C:plasma membrane"/>
    <property type="evidence" value="ECO:0007669"/>
    <property type="project" value="UniProtKB-SubCell"/>
</dbReference>
<dbReference type="CDD" id="cd06423">
    <property type="entry name" value="CESA_like"/>
    <property type="match status" value="1"/>
</dbReference>
<feature type="domain" description="Glycosyltransferase 2-like" evidence="12">
    <location>
        <begin position="45"/>
        <end position="177"/>
    </location>
</feature>
<keyword evidence="5" id="KW-0125">Carotenoid biosynthesis</keyword>
<accession>A0A1H9UHF6</accession>
<dbReference type="RefSeq" id="WP_177169702.1">
    <property type="nucleotide sequence ID" value="NZ_FOGV01000014.1"/>
</dbReference>
<dbReference type="PANTHER" id="PTHR43646">
    <property type="entry name" value="GLYCOSYLTRANSFERASE"/>
    <property type="match status" value="1"/>
</dbReference>
<feature type="transmembrane region" description="Helical" evidence="11">
    <location>
        <begin position="275"/>
        <end position="296"/>
    </location>
</feature>
<evidence type="ECO:0000256" key="5">
    <source>
        <dbReference type="ARBA" id="ARBA00022746"/>
    </source>
</evidence>
<feature type="transmembrane region" description="Helical" evidence="11">
    <location>
        <begin position="6"/>
        <end position="24"/>
    </location>
</feature>
<evidence type="ECO:0000256" key="2">
    <source>
        <dbReference type="ARBA" id="ARBA00022475"/>
    </source>
</evidence>
<evidence type="ECO:0000256" key="9">
    <source>
        <dbReference type="ARBA" id="ARBA00038120"/>
    </source>
</evidence>
<keyword evidence="11" id="KW-1133">Transmembrane helix</keyword>
<evidence type="ECO:0000256" key="6">
    <source>
        <dbReference type="ARBA" id="ARBA00023136"/>
    </source>
</evidence>
<dbReference type="AlphaFoldDB" id="A0A1H9UHF6"/>
<dbReference type="PANTHER" id="PTHR43646:SF2">
    <property type="entry name" value="GLYCOSYLTRANSFERASE 2-LIKE DOMAIN-CONTAINING PROTEIN"/>
    <property type="match status" value="1"/>
</dbReference>
<dbReference type="EMBL" id="FOGV01000014">
    <property type="protein sequence ID" value="SES08779.1"/>
    <property type="molecule type" value="Genomic_DNA"/>
</dbReference>
<dbReference type="GO" id="GO:0016117">
    <property type="term" value="P:carotenoid biosynthetic process"/>
    <property type="evidence" value="ECO:0007669"/>
    <property type="project" value="UniProtKB-KW"/>
</dbReference>
<comment type="caution">
    <text evidence="13">The sequence shown here is derived from an EMBL/GenBank/DDBJ whole genome shotgun (WGS) entry which is preliminary data.</text>
</comment>
<dbReference type="Pfam" id="PF00535">
    <property type="entry name" value="Glycos_transf_2"/>
    <property type="match status" value="1"/>
</dbReference>
<keyword evidence="2" id="KW-1003">Cell membrane</keyword>
<sequence length="375" mass="43444">MWTGVSLVIFFGALFVAVQWYTGVRKLPVLSREKTAKIEQPPSVSIIVAARNEETTIYRAVSKMLDQLYPEIEVIVVDDRSTDRTSTYLHELKAKHHQRRKLKIIEIDTLPPGWLGKNHALYRGTQHAAGEWYVFMDADVMMEKNTLWRSVHYCLRHNLDHFALVPENIGGTLPYRAFHSYWGILGIWNFIQLKHAGIGAFNMVKANVYEQIGTHGALKMSPDDDLKLGKRIVEKGYRQQLGFGTGLLRIQWYDSLKATAQGLEKNLFAFMRYRLSYVLVFSVLIFCTHVLPFIGIWLREPAASFLFAATLILYFTMYAYNRQITGESLLYFFWMPLNGLFFITCLLRSAYKALKTRQVDWRGTSYSLTELRKRL</sequence>
<protein>
    <recommendedName>
        <fullName evidence="10">4,4'-diaponeurosporenoate glycosyltransferase</fullName>
    </recommendedName>
</protein>
<comment type="subcellular location">
    <subcellularLocation>
        <location evidence="1">Cell membrane</location>
    </subcellularLocation>
</comment>
<dbReference type="Proteomes" id="UP000199318">
    <property type="component" value="Unassembled WGS sequence"/>
</dbReference>
<feature type="transmembrane region" description="Helical" evidence="11">
    <location>
        <begin position="329"/>
        <end position="351"/>
    </location>
</feature>
<keyword evidence="6 11" id="KW-0472">Membrane</keyword>
<keyword evidence="11" id="KW-0812">Transmembrane</keyword>
<comment type="similarity">
    <text evidence="9">Belongs to the glycosyltransferase 2 family. CrtQ subfamily.</text>
</comment>
<comment type="pathway">
    <text evidence="8">Carotenoid biosynthesis; staphyloxanthin biosynthesis; staphyloxanthin from farnesyl diphosphate: step 4/5.</text>
</comment>
<dbReference type="Gene3D" id="3.90.550.10">
    <property type="entry name" value="Spore Coat Polysaccharide Biosynthesis Protein SpsA, Chain A"/>
    <property type="match status" value="1"/>
</dbReference>
<proteinExistence type="inferred from homology"/>
<feature type="transmembrane region" description="Helical" evidence="11">
    <location>
        <begin position="302"/>
        <end position="320"/>
    </location>
</feature>
<keyword evidence="4" id="KW-0808">Transferase</keyword>
<evidence type="ECO:0000256" key="3">
    <source>
        <dbReference type="ARBA" id="ARBA00022676"/>
    </source>
</evidence>
<reference evidence="14" key="1">
    <citation type="submission" date="2016-10" db="EMBL/GenBank/DDBJ databases">
        <authorList>
            <person name="de Groot N.N."/>
        </authorList>
    </citation>
    <scope>NUCLEOTIDE SEQUENCE [LARGE SCALE GENOMIC DNA]</scope>
    <source>
        <strain evidence="14">10nlg</strain>
    </source>
</reference>
<evidence type="ECO:0000256" key="1">
    <source>
        <dbReference type="ARBA" id="ARBA00004236"/>
    </source>
</evidence>
<dbReference type="InterPro" id="IPR001173">
    <property type="entry name" value="Glyco_trans_2-like"/>
</dbReference>
<evidence type="ECO:0000256" key="7">
    <source>
        <dbReference type="ARBA" id="ARBA00037281"/>
    </source>
</evidence>
<name>A0A1H9UHF6_9BACI</name>
<evidence type="ECO:0000313" key="13">
    <source>
        <dbReference type="EMBL" id="SES08779.1"/>
    </source>
</evidence>
<evidence type="ECO:0000313" key="14">
    <source>
        <dbReference type="Proteomes" id="UP000199318"/>
    </source>
</evidence>
<evidence type="ECO:0000256" key="8">
    <source>
        <dbReference type="ARBA" id="ARBA00037904"/>
    </source>
</evidence>
<dbReference type="STRING" id="1464123.SAMN05444126_11447"/>
<evidence type="ECO:0000256" key="4">
    <source>
        <dbReference type="ARBA" id="ARBA00022679"/>
    </source>
</evidence>
<organism evidence="13 14">
    <name type="scientific">Salisediminibacterium halotolerans</name>
    <dbReference type="NCBI Taxonomy" id="517425"/>
    <lineage>
        <taxon>Bacteria</taxon>
        <taxon>Bacillati</taxon>
        <taxon>Bacillota</taxon>
        <taxon>Bacilli</taxon>
        <taxon>Bacillales</taxon>
        <taxon>Bacillaceae</taxon>
        <taxon>Salisediminibacterium</taxon>
    </lineage>
</organism>
<keyword evidence="3" id="KW-0328">Glycosyltransferase</keyword>
<evidence type="ECO:0000256" key="10">
    <source>
        <dbReference type="ARBA" id="ARBA00040345"/>
    </source>
</evidence>
<gene>
    <name evidence="13" type="ORF">SAMN05444126_11447</name>
</gene>
<evidence type="ECO:0000259" key="12">
    <source>
        <dbReference type="Pfam" id="PF00535"/>
    </source>
</evidence>
<comment type="function">
    <text evidence="7">Catalyzes the glycosylation of 4,4'-diaponeurosporenoate, i.e. the esterification of glucose at the C1'' position with the carboxyl group of 4,4'-diaponeurosporenic acid, to form glycosyl-4,4'-diaponeurosporenoate. This is a step in the biosynthesis of staphyloxanthin, an orange pigment present in most staphylococci strains.</text>
</comment>
<dbReference type="SUPFAM" id="SSF53448">
    <property type="entry name" value="Nucleotide-diphospho-sugar transferases"/>
    <property type="match status" value="1"/>
</dbReference>
<dbReference type="GO" id="GO:0016757">
    <property type="term" value="F:glycosyltransferase activity"/>
    <property type="evidence" value="ECO:0007669"/>
    <property type="project" value="UniProtKB-KW"/>
</dbReference>
<evidence type="ECO:0000256" key="11">
    <source>
        <dbReference type="SAM" id="Phobius"/>
    </source>
</evidence>
<keyword evidence="14" id="KW-1185">Reference proteome</keyword>